<proteinExistence type="predicted"/>
<accession>A0A4Q8B5L2</accession>
<evidence type="ECO:0000313" key="2">
    <source>
        <dbReference type="Proteomes" id="UP000294114"/>
    </source>
</evidence>
<dbReference type="Proteomes" id="UP000294114">
    <property type="component" value="Unassembled WGS sequence"/>
</dbReference>
<sequence length="50" mass="5597">MDECGFVVDDEPRCHGYAWLYGRDDRSVGGANHVVVTTDGSTWTRFALPH</sequence>
<evidence type="ECO:0000313" key="1">
    <source>
        <dbReference type="EMBL" id="RZU72321.1"/>
    </source>
</evidence>
<comment type="caution">
    <text evidence="1">The sequence shown here is derived from an EMBL/GenBank/DDBJ whole genome shotgun (WGS) entry which is preliminary data.</text>
</comment>
<protein>
    <submittedName>
        <fullName evidence="1">Uncharacterized protein</fullName>
    </submittedName>
</protein>
<name>A0A4Q8B5L2_9ACTN</name>
<organism evidence="1 2">
    <name type="scientific">Micromonospora kangleipakensis</name>
    <dbReference type="NCBI Taxonomy" id="1077942"/>
    <lineage>
        <taxon>Bacteria</taxon>
        <taxon>Bacillati</taxon>
        <taxon>Actinomycetota</taxon>
        <taxon>Actinomycetes</taxon>
        <taxon>Micromonosporales</taxon>
        <taxon>Micromonosporaceae</taxon>
        <taxon>Micromonospora</taxon>
    </lineage>
</organism>
<reference evidence="1 2" key="1">
    <citation type="submission" date="2019-02" db="EMBL/GenBank/DDBJ databases">
        <title>Sequencing the genomes of 1000 actinobacteria strains.</title>
        <authorList>
            <person name="Klenk H.-P."/>
        </authorList>
    </citation>
    <scope>NUCLEOTIDE SEQUENCE [LARGE SCALE GENOMIC DNA]</scope>
    <source>
        <strain evidence="1 2">DSM 45612</strain>
    </source>
</reference>
<dbReference type="AlphaFoldDB" id="A0A4Q8B5L2"/>
<gene>
    <name evidence="1" type="ORF">EV384_0680</name>
</gene>
<keyword evidence="2" id="KW-1185">Reference proteome</keyword>
<dbReference type="EMBL" id="SHLD01000001">
    <property type="protein sequence ID" value="RZU72321.1"/>
    <property type="molecule type" value="Genomic_DNA"/>
</dbReference>